<sequence length="89" mass="10177">MPNYTFKCQECGEFTVWYTGMSGDRAQAPCPDCNMAAKRVFLPPITFRMDSKVKGRIERGMEPRLVKKEDMPKKAPSRPKASRPWQAGH</sequence>
<dbReference type="NCBIfam" id="TIGR02605">
    <property type="entry name" value="CxxC_CxxC_SSSS"/>
    <property type="match status" value="1"/>
</dbReference>
<proteinExistence type="predicted"/>
<name>A0ABY9KUZ5_9BACI</name>
<feature type="compositionally biased region" description="Basic and acidic residues" evidence="1">
    <location>
        <begin position="56"/>
        <end position="73"/>
    </location>
</feature>
<evidence type="ECO:0000259" key="2">
    <source>
        <dbReference type="SMART" id="SM00834"/>
    </source>
</evidence>
<feature type="region of interest" description="Disordered" evidence="1">
    <location>
        <begin position="56"/>
        <end position="89"/>
    </location>
</feature>
<dbReference type="RefSeq" id="WP_348027635.1">
    <property type="nucleotide sequence ID" value="NZ_CP129113.1"/>
</dbReference>
<feature type="domain" description="Putative regulatory protein FmdB zinc ribbon" evidence="2">
    <location>
        <begin position="1"/>
        <end position="42"/>
    </location>
</feature>
<evidence type="ECO:0000313" key="3">
    <source>
        <dbReference type="EMBL" id="WLV24520.1"/>
    </source>
</evidence>
<evidence type="ECO:0000256" key="1">
    <source>
        <dbReference type="SAM" id="MobiDB-lite"/>
    </source>
</evidence>
<gene>
    <name evidence="3" type="ORF">QR721_12885</name>
</gene>
<protein>
    <submittedName>
        <fullName evidence="3">Zinc ribbon domain-containing protein</fullName>
    </submittedName>
</protein>
<reference evidence="3" key="1">
    <citation type="submission" date="2023-06" db="EMBL/GenBank/DDBJ databases">
        <title>A Treasure from Seagulls: Isolation and Description of Aciduricobacillus qingdaonensis gen. nov., sp. nov., a Rare Obligately Uric Acid-utilizing Member in the Family Bacillaceae.</title>
        <authorList>
            <person name="Liu W."/>
            <person name="Wang B."/>
        </authorList>
    </citation>
    <scope>NUCLEOTIDE SEQUENCE</scope>
    <source>
        <strain evidence="3">44XB</strain>
    </source>
</reference>
<keyword evidence="4" id="KW-1185">Reference proteome</keyword>
<evidence type="ECO:0000313" key="4">
    <source>
        <dbReference type="Proteomes" id="UP001180087"/>
    </source>
</evidence>
<dbReference type="Proteomes" id="UP001180087">
    <property type="component" value="Chromosome"/>
</dbReference>
<organism evidence="3 4">
    <name type="scientific">Aciduricibacillus chroicocephali</name>
    <dbReference type="NCBI Taxonomy" id="3054939"/>
    <lineage>
        <taxon>Bacteria</taxon>
        <taxon>Bacillati</taxon>
        <taxon>Bacillota</taxon>
        <taxon>Bacilli</taxon>
        <taxon>Bacillales</taxon>
        <taxon>Bacillaceae</taxon>
        <taxon>Aciduricibacillus</taxon>
    </lineage>
</organism>
<dbReference type="EMBL" id="CP129113">
    <property type="protein sequence ID" value="WLV24520.1"/>
    <property type="molecule type" value="Genomic_DNA"/>
</dbReference>
<dbReference type="SMART" id="SM00834">
    <property type="entry name" value="CxxC_CXXC_SSSS"/>
    <property type="match status" value="1"/>
</dbReference>
<dbReference type="Pfam" id="PF09723">
    <property type="entry name" value="Zn_ribbon_8"/>
    <property type="match status" value="1"/>
</dbReference>
<accession>A0ABY9KUZ5</accession>
<dbReference type="InterPro" id="IPR013429">
    <property type="entry name" value="Regulatory_FmdB_Zinc_ribbon"/>
</dbReference>